<proteinExistence type="predicted"/>
<dbReference type="InterPro" id="IPR003737">
    <property type="entry name" value="GlcNAc_PI_deacetylase-related"/>
</dbReference>
<keyword evidence="2" id="KW-0732">Signal</keyword>
<dbReference type="SUPFAM" id="SSF102588">
    <property type="entry name" value="LmbE-like"/>
    <property type="match status" value="1"/>
</dbReference>
<feature type="region of interest" description="Disordered" evidence="1">
    <location>
        <begin position="507"/>
        <end position="526"/>
    </location>
</feature>
<feature type="compositionally biased region" description="Basic and acidic residues" evidence="1">
    <location>
        <begin position="512"/>
        <end position="526"/>
    </location>
</feature>
<evidence type="ECO:0000313" key="4">
    <source>
        <dbReference type="Proteomes" id="UP000584867"/>
    </source>
</evidence>
<dbReference type="InterPro" id="IPR024078">
    <property type="entry name" value="LmbE-like_dom_sf"/>
</dbReference>
<feature type="signal peptide" evidence="2">
    <location>
        <begin position="1"/>
        <end position="21"/>
    </location>
</feature>
<organism evidence="3 4">
    <name type="scientific">Granulicella mallensis</name>
    <dbReference type="NCBI Taxonomy" id="940614"/>
    <lineage>
        <taxon>Bacteria</taxon>
        <taxon>Pseudomonadati</taxon>
        <taxon>Acidobacteriota</taxon>
        <taxon>Terriglobia</taxon>
        <taxon>Terriglobales</taxon>
        <taxon>Acidobacteriaceae</taxon>
        <taxon>Granulicella</taxon>
    </lineage>
</organism>
<sequence length="937" mass="101530">MKLVVSFATALCLLTAATVQSSSQTPAFNDPANLRGERVSPRDGRELPIDQGARGLEQLLRRLNTRASLMLIVAHPDDEDGGMLTFYSRGMGARVAMLTLNRGEGGQNAMTGDFEDALGLLRTQELLSADRYFGVNQMFGTEVDFGFSKTKEETFAKWTHERVLYDAVRAVRLYRPLVVASVFIGGVTDGHGHHQVSGEITQEVFKAAADPKVFPDQIAEGLLPWAPLKVYARVPMQAITSQGLFDYATGQYAPARFTNYVTGEVTTTTPSADVVVHEGNKDKLLEDKSYVQFARIGLGLQKSQIGNGMRMPPAGAFDIGYHRYGSRLDAAHQKAHEDSFFEGIDTSIEGIASLAPGAPPLLRSGLAKLSASIAFATSRFDAANPSAIAPQLADALQQNDTLLSTLEATSFGDADEKASVIHELRVKRVQINDALAIALGLTLDATTSGADQTAGSAVVVLSQLRTAVSTAPLSVTHEWLQSSESSRFAPSSLNQRDLGEQSQRYFSGTDNVRPEVPGHESIPDLTLDRPVTRSLHATPRDTTSPTRPYFFRDSIETPVYSLHDPELRNAPTDPPALTAWATVSFRGAAIQLGRIVHDGSQPLNLVPAYSLSLSAHAQVIPRAESKVALTASLSASSAPQKAMTLPVSIGNRLLHTQIAQVAVPGQADFHFVLSSSMPDSTTLDAAVTSAGVKYSEGYRTIGYGDLPRTNYFTPASDRLVPVDLKLPTHRRIAYLPGTGDDVPEALASIGFKPEMLTISDLTADRLKDFDTVILGVRTYNAHPDLHGAPTQALLDFSRNGGNVIVQYQTYEFTEADAPYPLTLDGSAEKVIDETAPVRLLDARAPLLTTPNRIEPADFDHWIEERGHGFLGNWDKHYTAVTETHDPGQEPQRGGLVTVQLGKGHWTYCAFALYRQLPEAVPGSYRLFANMLGLADQK</sequence>
<dbReference type="InterPro" id="IPR029062">
    <property type="entry name" value="Class_I_gatase-like"/>
</dbReference>
<name>A0A7W7ZQB6_9BACT</name>
<evidence type="ECO:0000256" key="1">
    <source>
        <dbReference type="SAM" id="MobiDB-lite"/>
    </source>
</evidence>
<gene>
    <name evidence="3" type="ORF">HDF15_002521</name>
</gene>
<accession>A0A7W7ZQB6</accession>
<dbReference type="Gene3D" id="3.40.50.10320">
    <property type="entry name" value="LmbE-like"/>
    <property type="match status" value="1"/>
</dbReference>
<dbReference type="EMBL" id="JACHIO010000009">
    <property type="protein sequence ID" value="MBB5064170.1"/>
    <property type="molecule type" value="Genomic_DNA"/>
</dbReference>
<feature type="chain" id="PRO_5030594399" evidence="2">
    <location>
        <begin position="22"/>
        <end position="937"/>
    </location>
</feature>
<comment type="caution">
    <text evidence="3">The sequence shown here is derived from an EMBL/GenBank/DDBJ whole genome shotgun (WGS) entry which is preliminary data.</text>
</comment>
<evidence type="ECO:0000313" key="3">
    <source>
        <dbReference type="EMBL" id="MBB5064170.1"/>
    </source>
</evidence>
<feature type="region of interest" description="Disordered" evidence="1">
    <location>
        <begin position="23"/>
        <end position="51"/>
    </location>
</feature>
<dbReference type="Gene3D" id="3.40.50.880">
    <property type="match status" value="1"/>
</dbReference>
<feature type="compositionally biased region" description="Basic and acidic residues" evidence="1">
    <location>
        <begin position="35"/>
        <end position="48"/>
    </location>
</feature>
<dbReference type="Pfam" id="PF02585">
    <property type="entry name" value="PIG-L"/>
    <property type="match status" value="1"/>
</dbReference>
<dbReference type="Proteomes" id="UP000584867">
    <property type="component" value="Unassembled WGS sequence"/>
</dbReference>
<protein>
    <submittedName>
        <fullName evidence="3">LmbE family N-acetylglucosaminyl deacetylase</fullName>
    </submittedName>
</protein>
<evidence type="ECO:0000256" key="2">
    <source>
        <dbReference type="SAM" id="SignalP"/>
    </source>
</evidence>
<dbReference type="AlphaFoldDB" id="A0A7W7ZQB6"/>
<reference evidence="3 4" key="1">
    <citation type="submission" date="2020-08" db="EMBL/GenBank/DDBJ databases">
        <title>Genomic Encyclopedia of Type Strains, Phase IV (KMG-V): Genome sequencing to study the core and pangenomes of soil and plant-associated prokaryotes.</title>
        <authorList>
            <person name="Whitman W."/>
        </authorList>
    </citation>
    <scope>NUCLEOTIDE SEQUENCE [LARGE SCALE GENOMIC DNA]</scope>
    <source>
        <strain evidence="3 4">X5P3</strain>
    </source>
</reference>
<dbReference type="RefSeq" id="WP_184255838.1">
    <property type="nucleotide sequence ID" value="NZ_JACHIO010000009.1"/>
</dbReference>
<dbReference type="SUPFAM" id="SSF52317">
    <property type="entry name" value="Class I glutamine amidotransferase-like"/>
    <property type="match status" value="1"/>
</dbReference>